<dbReference type="Pfam" id="PF00005">
    <property type="entry name" value="ABC_tran"/>
    <property type="match status" value="1"/>
</dbReference>
<dbReference type="CDD" id="cd18577">
    <property type="entry name" value="ABC_6TM_Pgp_ABCB1_D1_like"/>
    <property type="match status" value="1"/>
</dbReference>
<dbReference type="GO" id="GO:0140359">
    <property type="term" value="F:ABC-type transporter activity"/>
    <property type="evidence" value="ECO:0007669"/>
    <property type="project" value="InterPro"/>
</dbReference>
<feature type="transmembrane region" description="Helical" evidence="5">
    <location>
        <begin position="198"/>
        <end position="218"/>
    </location>
</feature>
<dbReference type="Pfam" id="PF00664">
    <property type="entry name" value="ABC_membrane"/>
    <property type="match status" value="1"/>
</dbReference>
<evidence type="ECO:0000313" key="8">
    <source>
        <dbReference type="WBParaSite" id="jg12433"/>
    </source>
</evidence>
<dbReference type="Gene3D" id="1.20.1560.10">
    <property type="entry name" value="ABC transporter type 1, transmembrane domain"/>
    <property type="match status" value="3"/>
</dbReference>
<evidence type="ECO:0000256" key="2">
    <source>
        <dbReference type="ARBA" id="ARBA00022692"/>
    </source>
</evidence>
<comment type="subcellular location">
    <subcellularLocation>
        <location evidence="1">Membrane</location>
        <topology evidence="1">Multi-pass membrane protein</topology>
    </subcellularLocation>
</comment>
<dbReference type="SUPFAM" id="SSF90123">
    <property type="entry name" value="ABC transporter transmembrane region"/>
    <property type="match status" value="1"/>
</dbReference>
<dbReference type="AlphaFoldDB" id="A0A915CUZ6"/>
<reference evidence="8" key="1">
    <citation type="submission" date="2022-11" db="UniProtKB">
        <authorList>
            <consortium name="WormBaseParasite"/>
        </authorList>
    </citation>
    <scope>IDENTIFICATION</scope>
</reference>
<dbReference type="InterPro" id="IPR027417">
    <property type="entry name" value="P-loop_NTPase"/>
</dbReference>
<organism evidence="7 8">
    <name type="scientific">Ditylenchus dipsaci</name>
    <dbReference type="NCBI Taxonomy" id="166011"/>
    <lineage>
        <taxon>Eukaryota</taxon>
        <taxon>Metazoa</taxon>
        <taxon>Ecdysozoa</taxon>
        <taxon>Nematoda</taxon>
        <taxon>Chromadorea</taxon>
        <taxon>Rhabditida</taxon>
        <taxon>Tylenchina</taxon>
        <taxon>Tylenchomorpha</taxon>
        <taxon>Sphaerularioidea</taxon>
        <taxon>Anguinidae</taxon>
        <taxon>Anguininae</taxon>
        <taxon>Ditylenchus</taxon>
    </lineage>
</organism>
<dbReference type="SUPFAM" id="SSF52540">
    <property type="entry name" value="P-loop containing nucleoside triphosphate hydrolases"/>
    <property type="match status" value="1"/>
</dbReference>
<feature type="transmembrane region" description="Helical" evidence="5">
    <location>
        <begin position="275"/>
        <end position="299"/>
    </location>
</feature>
<dbReference type="Gene3D" id="3.40.50.300">
    <property type="entry name" value="P-loop containing nucleotide triphosphate hydrolases"/>
    <property type="match status" value="1"/>
</dbReference>
<dbReference type="WBParaSite" id="jg12433">
    <property type="protein sequence ID" value="jg12433"/>
    <property type="gene ID" value="jg12433"/>
</dbReference>
<keyword evidence="3 5" id="KW-1133">Transmembrane helix</keyword>
<dbReference type="Proteomes" id="UP000887574">
    <property type="component" value="Unplaced"/>
</dbReference>
<feature type="transmembrane region" description="Helical" evidence="5">
    <location>
        <begin position="132"/>
        <end position="152"/>
    </location>
</feature>
<evidence type="ECO:0000256" key="5">
    <source>
        <dbReference type="SAM" id="Phobius"/>
    </source>
</evidence>
<dbReference type="InterPro" id="IPR036640">
    <property type="entry name" value="ABC1_TM_sf"/>
</dbReference>
<keyword evidence="7" id="KW-1185">Reference proteome</keyword>
<dbReference type="PROSITE" id="PS50929">
    <property type="entry name" value="ABC_TM1F"/>
    <property type="match status" value="1"/>
</dbReference>
<dbReference type="GO" id="GO:0005524">
    <property type="term" value="F:ATP binding"/>
    <property type="evidence" value="ECO:0007669"/>
    <property type="project" value="InterPro"/>
</dbReference>
<name>A0A915CUZ6_9BILA</name>
<evidence type="ECO:0000256" key="4">
    <source>
        <dbReference type="ARBA" id="ARBA00023136"/>
    </source>
</evidence>
<dbReference type="PANTHER" id="PTHR24222:SF76">
    <property type="entry name" value="MYCOBACTIN IMPORT ATP-BINDING_PERMEASE PROTEIN IRTB"/>
    <property type="match status" value="1"/>
</dbReference>
<dbReference type="PANTHER" id="PTHR24222">
    <property type="entry name" value="ABC TRANSPORTER B FAMILY"/>
    <property type="match status" value="1"/>
</dbReference>
<keyword evidence="4 5" id="KW-0472">Membrane</keyword>
<sequence length="418" mass="45846">MSNAVRSSDLSDVLHVEPLLISESNTSLGGVRHKNVKTTPEKASIEFLFRERTRLDSFLLLVGSTVAVISGLSLPFLAVIMGGMTDSFVNATILVEYPLSIVNTSSGLRFFSDIYSLEHFRKSAHIRVLQSFLIGAFLLFAASIQVVLCGIFSKYYIFDDFERIKEGIGDKVALAIQYTNQFVGGFLVAFVYDWKLTLVMMSLTPFIAVCGAFVARLMSSSALREDKNYSKAMNLAIEVLNSMPTVAAFNGQSAELKRYKLALEATTFDCVMRSVYIGAAFAATFFIMYFSVMMGSLALGRAGPQFTAIRTAQITASKFQGCFNFENSLKKSSLLDNSQQENLSNVPSKISVENVSFSYPTRPDLPVLTDFSMDVNPGQSVALVGKSGAGKSTVFALLLKLYSPSSGKIKIDDQMWKT</sequence>
<evidence type="ECO:0000256" key="1">
    <source>
        <dbReference type="ARBA" id="ARBA00004141"/>
    </source>
</evidence>
<evidence type="ECO:0000256" key="3">
    <source>
        <dbReference type="ARBA" id="ARBA00022989"/>
    </source>
</evidence>
<dbReference type="InterPro" id="IPR003439">
    <property type="entry name" value="ABC_transporter-like_ATP-bd"/>
</dbReference>
<accession>A0A915CUZ6</accession>
<dbReference type="GO" id="GO:0016887">
    <property type="term" value="F:ATP hydrolysis activity"/>
    <property type="evidence" value="ECO:0007669"/>
    <property type="project" value="InterPro"/>
</dbReference>
<dbReference type="InterPro" id="IPR039421">
    <property type="entry name" value="Type_1_exporter"/>
</dbReference>
<keyword evidence="2 5" id="KW-0812">Transmembrane</keyword>
<protein>
    <submittedName>
        <fullName evidence="8">ABC transmembrane type-1 domain-containing protein</fullName>
    </submittedName>
</protein>
<dbReference type="GO" id="GO:0005886">
    <property type="term" value="C:plasma membrane"/>
    <property type="evidence" value="ECO:0007669"/>
    <property type="project" value="TreeGrafter"/>
</dbReference>
<feature type="domain" description="ABC transmembrane type-1" evidence="6">
    <location>
        <begin position="159"/>
        <end position="300"/>
    </location>
</feature>
<feature type="transmembrane region" description="Helical" evidence="5">
    <location>
        <begin position="172"/>
        <end position="192"/>
    </location>
</feature>
<dbReference type="InterPro" id="IPR011527">
    <property type="entry name" value="ABC1_TM_dom"/>
</dbReference>
<evidence type="ECO:0000313" key="7">
    <source>
        <dbReference type="Proteomes" id="UP000887574"/>
    </source>
</evidence>
<evidence type="ECO:0000259" key="6">
    <source>
        <dbReference type="PROSITE" id="PS50929"/>
    </source>
</evidence>
<proteinExistence type="predicted"/>
<feature type="transmembrane region" description="Helical" evidence="5">
    <location>
        <begin position="58"/>
        <end position="80"/>
    </location>
</feature>